<dbReference type="InterPro" id="IPR037401">
    <property type="entry name" value="SnoaL-like"/>
</dbReference>
<evidence type="ECO:0000259" key="1">
    <source>
        <dbReference type="Pfam" id="PF12680"/>
    </source>
</evidence>
<name>A0AA39Z900_9PEZI</name>
<evidence type="ECO:0000313" key="3">
    <source>
        <dbReference type="Proteomes" id="UP001174997"/>
    </source>
</evidence>
<proteinExistence type="predicted"/>
<reference evidence="2" key="1">
    <citation type="submission" date="2023-06" db="EMBL/GenBank/DDBJ databases">
        <title>Genome-scale phylogeny and comparative genomics of the fungal order Sordariales.</title>
        <authorList>
            <consortium name="Lawrence Berkeley National Laboratory"/>
            <person name="Hensen N."/>
            <person name="Bonometti L."/>
            <person name="Westerberg I."/>
            <person name="Brannstrom I.O."/>
            <person name="Guillou S."/>
            <person name="Cros-Aarteil S."/>
            <person name="Calhoun S."/>
            <person name="Haridas S."/>
            <person name="Kuo A."/>
            <person name="Mondo S."/>
            <person name="Pangilinan J."/>
            <person name="Riley R."/>
            <person name="Labutti K."/>
            <person name="Andreopoulos B."/>
            <person name="Lipzen A."/>
            <person name="Chen C."/>
            <person name="Yanf M."/>
            <person name="Daum C."/>
            <person name="Ng V."/>
            <person name="Clum A."/>
            <person name="Steindorff A."/>
            <person name="Ohm R."/>
            <person name="Martin F."/>
            <person name="Silar P."/>
            <person name="Natvig D."/>
            <person name="Lalanne C."/>
            <person name="Gautier V."/>
            <person name="Ament-Velasquez S.L."/>
            <person name="Kruys A."/>
            <person name="Hutchinson M.I."/>
            <person name="Powell A.J."/>
            <person name="Barry K."/>
            <person name="Miller A.N."/>
            <person name="Grigoriev I.V."/>
            <person name="Debuchy R."/>
            <person name="Gladieux P."/>
            <person name="Thoren M.H."/>
            <person name="Johannesson H."/>
        </authorList>
    </citation>
    <scope>NUCLEOTIDE SEQUENCE</scope>
    <source>
        <strain evidence="2">CBS 307.81</strain>
    </source>
</reference>
<feature type="domain" description="SnoaL-like" evidence="1">
    <location>
        <begin position="14"/>
        <end position="123"/>
    </location>
</feature>
<dbReference type="EMBL" id="JAULSY010000096">
    <property type="protein sequence ID" value="KAK0666043.1"/>
    <property type="molecule type" value="Genomic_DNA"/>
</dbReference>
<dbReference type="InterPro" id="IPR032710">
    <property type="entry name" value="NTF2-like_dom_sf"/>
</dbReference>
<sequence length="153" mass="16274">MSSSLRDQIITTAKAWVKAHNDRDAQAIKSLASSDFAAHFHPSSLPPQGDKDAEGYAAFQAQAFPLFATYHAELVDIVVDEAQLKAVVYLNSNGTAAVPGVTEPYKNQYVHKLTLTEDAKLVRVFDSFVDSAGMLGFMGKVFAATGGPPGGGN</sequence>
<gene>
    <name evidence="2" type="ORF">QBC41DRAFT_358412</name>
</gene>
<protein>
    <recommendedName>
        <fullName evidence="1">SnoaL-like domain-containing protein</fullName>
    </recommendedName>
</protein>
<dbReference type="Pfam" id="PF12680">
    <property type="entry name" value="SnoaL_2"/>
    <property type="match status" value="1"/>
</dbReference>
<evidence type="ECO:0000313" key="2">
    <source>
        <dbReference type="EMBL" id="KAK0666043.1"/>
    </source>
</evidence>
<dbReference type="Gene3D" id="3.10.450.50">
    <property type="match status" value="1"/>
</dbReference>
<organism evidence="2 3">
    <name type="scientific">Cercophora samala</name>
    <dbReference type="NCBI Taxonomy" id="330535"/>
    <lineage>
        <taxon>Eukaryota</taxon>
        <taxon>Fungi</taxon>
        <taxon>Dikarya</taxon>
        <taxon>Ascomycota</taxon>
        <taxon>Pezizomycotina</taxon>
        <taxon>Sordariomycetes</taxon>
        <taxon>Sordariomycetidae</taxon>
        <taxon>Sordariales</taxon>
        <taxon>Lasiosphaeriaceae</taxon>
        <taxon>Cercophora</taxon>
    </lineage>
</organism>
<dbReference type="AlphaFoldDB" id="A0AA39Z900"/>
<dbReference type="PANTHER" id="PTHR39598:SF1">
    <property type="entry name" value="AUSTINOID BIOSYNTHESIS CLUSTERS PROTEIN F-RELATED"/>
    <property type="match status" value="1"/>
</dbReference>
<dbReference type="SUPFAM" id="SSF54427">
    <property type="entry name" value="NTF2-like"/>
    <property type="match status" value="1"/>
</dbReference>
<dbReference type="Proteomes" id="UP001174997">
    <property type="component" value="Unassembled WGS sequence"/>
</dbReference>
<accession>A0AA39Z900</accession>
<keyword evidence="3" id="KW-1185">Reference proteome</keyword>
<dbReference type="PANTHER" id="PTHR39598">
    <property type="entry name" value="AUSTINOL SYNTHESIS PROTEIN F-RELATED"/>
    <property type="match status" value="1"/>
</dbReference>
<comment type="caution">
    <text evidence="2">The sequence shown here is derived from an EMBL/GenBank/DDBJ whole genome shotgun (WGS) entry which is preliminary data.</text>
</comment>
<dbReference type="InterPro" id="IPR050977">
    <property type="entry name" value="Fungal_Meroterpenoid_Isomerase"/>
</dbReference>